<evidence type="ECO:0000259" key="1">
    <source>
        <dbReference type="Pfam" id="PF08928"/>
    </source>
</evidence>
<dbReference type="InterPro" id="IPR015025">
    <property type="entry name" value="PoNi_C"/>
</dbReference>
<dbReference type="Pfam" id="PF08928">
    <property type="entry name" value="PoNi_N"/>
    <property type="match status" value="1"/>
</dbReference>
<evidence type="ECO:0008006" key="5">
    <source>
        <dbReference type="Google" id="ProtNLM"/>
    </source>
</evidence>
<protein>
    <recommendedName>
        <fullName evidence="5">PoNi C-terminal domain-containing protein</fullName>
    </recommendedName>
</protein>
<evidence type="ECO:0000259" key="2">
    <source>
        <dbReference type="Pfam" id="PF08929"/>
    </source>
</evidence>
<dbReference type="AlphaFoldDB" id="A0A1M4YG85"/>
<dbReference type="Pfam" id="PF08929">
    <property type="entry name" value="PoNi_C"/>
    <property type="match status" value="1"/>
</dbReference>
<organism evidence="3 4">
    <name type="scientific">Vibrio gazogenes DSM 21264 = NBRC 103151</name>
    <dbReference type="NCBI Taxonomy" id="1123492"/>
    <lineage>
        <taxon>Bacteria</taxon>
        <taxon>Pseudomonadati</taxon>
        <taxon>Pseudomonadota</taxon>
        <taxon>Gammaproteobacteria</taxon>
        <taxon>Vibrionales</taxon>
        <taxon>Vibrionaceae</taxon>
        <taxon>Vibrio</taxon>
    </lineage>
</organism>
<keyword evidence="4" id="KW-1185">Reference proteome</keyword>
<proteinExistence type="predicted"/>
<evidence type="ECO:0000313" key="4">
    <source>
        <dbReference type="Proteomes" id="UP000184159"/>
    </source>
</evidence>
<dbReference type="Gene3D" id="1.10.3920.10">
    <property type="entry name" value="PA2201 C-terminal domain-like"/>
    <property type="match status" value="1"/>
</dbReference>
<evidence type="ECO:0000313" key="3">
    <source>
        <dbReference type="EMBL" id="SHF04785.1"/>
    </source>
</evidence>
<name>A0A1M4YG85_VIBGA</name>
<reference evidence="4" key="1">
    <citation type="submission" date="2016-11" db="EMBL/GenBank/DDBJ databases">
        <authorList>
            <person name="Varghese N."/>
            <person name="Submissions S."/>
        </authorList>
    </citation>
    <scope>NUCLEOTIDE SEQUENCE [LARGE SCALE GENOMIC DNA]</scope>
    <source>
        <strain evidence="4">DSM 21264</strain>
    </source>
</reference>
<dbReference type="InterPro" id="IPR028983">
    <property type="entry name" value="PA2201-like_C"/>
</dbReference>
<sequence length="325" mass="37737">MTMDATDFELSRRDPLLSCDVYNEQRELFQDDKSNRYDKVNDSTNSIALRTRVSWSLSLGKFERATLEYSAGSSLEEVEILIRDALAELNRHKTQFPFKSFSYWEPDSFQFLLWSLSFAICSEDKKSLATIIRMLGKNPQDDDDPILSILLARLGYIGLPRQELLAFPKSYQHLYDAIKGDGVSPTKIERQESIKQYLKGWYKGMKDCYWYDRHKGKFPTFFGYWAFEAGMVTLLYGLDDSSYRHMLYYPKDLVDHARAQGYDQLFASEQMEQQKHYIVLPGDESSIDGTFLCNLTNDQIILNRGDRAPGPVEDENGNRIFWVSQ</sequence>
<gene>
    <name evidence="3" type="ORF">SAMN02745781_01308</name>
</gene>
<accession>A0A1M4YG85</accession>
<dbReference type="EMBL" id="FQUH01000005">
    <property type="protein sequence ID" value="SHF04785.1"/>
    <property type="molecule type" value="Genomic_DNA"/>
</dbReference>
<feature type="domain" description="PoNi N-terminal" evidence="1">
    <location>
        <begin position="31"/>
        <end position="131"/>
    </location>
</feature>
<dbReference type="Proteomes" id="UP000184159">
    <property type="component" value="Unassembled WGS sequence"/>
</dbReference>
<dbReference type="RefSeq" id="WP_072957067.1">
    <property type="nucleotide sequence ID" value="NZ_FQUH01000005.1"/>
</dbReference>
<dbReference type="InterPro" id="IPR015024">
    <property type="entry name" value="PoNi_N"/>
</dbReference>
<feature type="domain" description="PoNi C-terminal" evidence="2">
    <location>
        <begin position="143"/>
        <end position="253"/>
    </location>
</feature>
<dbReference type="SUPFAM" id="SSF140731">
    <property type="entry name" value="PA2201 C-terminal domain-like"/>
    <property type="match status" value="1"/>
</dbReference>